<dbReference type="EMBL" id="CCBQ010000004">
    <property type="protein sequence ID" value="CDO91951.1"/>
    <property type="molecule type" value="Genomic_DNA"/>
</dbReference>
<dbReference type="OrthoDB" id="4977at2759"/>
<evidence type="ECO:0000256" key="1">
    <source>
        <dbReference type="ARBA" id="ARBA00004496"/>
    </source>
</evidence>
<dbReference type="GO" id="GO:0005869">
    <property type="term" value="C:dynactin complex"/>
    <property type="evidence" value="ECO:0007669"/>
    <property type="project" value="InterPro"/>
</dbReference>
<dbReference type="Proteomes" id="UP000031516">
    <property type="component" value="Unassembled WGS sequence"/>
</dbReference>
<evidence type="ECO:0000256" key="2">
    <source>
        <dbReference type="ARBA" id="ARBA00022490"/>
    </source>
</evidence>
<reference evidence="4 5" key="1">
    <citation type="submission" date="2014-03" db="EMBL/GenBank/DDBJ databases">
        <title>The genome of Kluyveromyces dobzhanskii.</title>
        <authorList>
            <person name="Nystedt B."/>
            <person name="Astrom S."/>
        </authorList>
    </citation>
    <scope>NUCLEOTIDE SEQUENCE [LARGE SCALE GENOMIC DNA]</scope>
    <source>
        <strain evidence="4 5">CBS 2104</strain>
    </source>
</reference>
<comment type="caution">
    <text evidence="4">The sequence shown here is derived from an EMBL/GenBank/DDBJ whole genome shotgun (WGS) entry which is preliminary data.</text>
</comment>
<dbReference type="AlphaFoldDB" id="A0A0A8L116"/>
<protein>
    <submittedName>
        <fullName evidence="4">WGS project CCBQ000000000 data, contig 00107</fullName>
    </submittedName>
</protein>
<feature type="coiled-coil region" evidence="3">
    <location>
        <begin position="166"/>
        <end position="193"/>
    </location>
</feature>
<dbReference type="GO" id="GO:0005737">
    <property type="term" value="C:cytoplasm"/>
    <property type="evidence" value="ECO:0007669"/>
    <property type="project" value="UniProtKB-SubCell"/>
</dbReference>
<sequence length="360" mass="40963">MVTDIIDLSAGTEELELQVDAGKEVYETSDTDEPLPEPLTTEGNDDIVEESIAKVGDKQELFQHSILSSKDTDFSGRLYALPTYNVKHINETATQRLARIQRELLELEQHELENENGSNQLRKLNQLYEKLSESSEGKMKKIQSQLSSAVDKQADGEVRLPNIKIEGDHLKKLESLEQKLSALELQIGSSNTNKSITSTINELYREIDILKLDGPALKNFQEKMKEISDEYDQSIIGRRSQKDPKLSADIEKNLKSTESKVNDIYDKYNILSKYSKLIPHITERIQSLNCLHISINDMNDTVSEINDHLFSVHSQIDKWSLLLDSTAEQLDRNEKDFSDTRSTLEKQLTALEKRVNNLNG</sequence>
<gene>
    <name evidence="4" type="ORF">KLDO_g281</name>
</gene>
<keyword evidence="3" id="KW-0175">Coiled coil</keyword>
<organism evidence="4 5">
    <name type="scientific">Kluyveromyces dobzhanskii CBS 2104</name>
    <dbReference type="NCBI Taxonomy" id="1427455"/>
    <lineage>
        <taxon>Eukaryota</taxon>
        <taxon>Fungi</taxon>
        <taxon>Dikarya</taxon>
        <taxon>Ascomycota</taxon>
        <taxon>Saccharomycotina</taxon>
        <taxon>Saccharomycetes</taxon>
        <taxon>Saccharomycetales</taxon>
        <taxon>Saccharomycetaceae</taxon>
        <taxon>Kluyveromyces</taxon>
    </lineage>
</organism>
<name>A0A0A8L116_9SACH</name>
<evidence type="ECO:0000256" key="3">
    <source>
        <dbReference type="SAM" id="Coils"/>
    </source>
</evidence>
<dbReference type="PANTHER" id="PTHR15346">
    <property type="entry name" value="DYNACTIN SUBUNIT"/>
    <property type="match status" value="1"/>
</dbReference>
<accession>A0A0A8L116</accession>
<evidence type="ECO:0000313" key="5">
    <source>
        <dbReference type="Proteomes" id="UP000031516"/>
    </source>
</evidence>
<dbReference type="InterPro" id="IPR028133">
    <property type="entry name" value="Dynamitin"/>
</dbReference>
<proteinExistence type="predicted"/>
<keyword evidence="5" id="KW-1185">Reference proteome</keyword>
<comment type="subcellular location">
    <subcellularLocation>
        <location evidence="1">Cytoplasm</location>
    </subcellularLocation>
</comment>
<keyword evidence="2" id="KW-0963">Cytoplasm</keyword>
<feature type="coiled-coil region" evidence="3">
    <location>
        <begin position="90"/>
        <end position="134"/>
    </location>
</feature>
<dbReference type="GO" id="GO:0007017">
    <property type="term" value="P:microtubule-based process"/>
    <property type="evidence" value="ECO:0007669"/>
    <property type="project" value="InterPro"/>
</dbReference>
<evidence type="ECO:0000313" key="4">
    <source>
        <dbReference type="EMBL" id="CDO91951.1"/>
    </source>
</evidence>
<dbReference type="Pfam" id="PF04912">
    <property type="entry name" value="Dynamitin"/>
    <property type="match status" value="1"/>
</dbReference>